<dbReference type="Proteomes" id="UP000247763">
    <property type="component" value="Chromosome"/>
</dbReference>
<comment type="similarity">
    <text evidence="1 4">Belongs to the bacterial flagellin family.</text>
</comment>
<organism evidence="7 8">
    <name type="scientific">Phenylobacterium parvum</name>
    <dbReference type="NCBI Taxonomy" id="2201350"/>
    <lineage>
        <taxon>Bacteria</taxon>
        <taxon>Pseudomonadati</taxon>
        <taxon>Pseudomonadota</taxon>
        <taxon>Alphaproteobacteria</taxon>
        <taxon>Caulobacterales</taxon>
        <taxon>Caulobacteraceae</taxon>
        <taxon>Phenylobacterium</taxon>
    </lineage>
</organism>
<evidence type="ECO:0000256" key="2">
    <source>
        <dbReference type="ARBA" id="ARBA00011829"/>
    </source>
</evidence>
<feature type="domain" description="Flagellin N-terminal" evidence="5">
    <location>
        <begin position="5"/>
        <end position="141"/>
    </location>
</feature>
<sequence length="278" mass="28673">MSLNINTNKAAMAALQNLNATTDNLGGVQNKISTGLRISTSKDNSAIWAIAQNQRADVGGLAAVKMGLDRAQSIGDIALTAGQTVSELLVQMKEKVVAAQDASLTAVSRNALDADFKALLAQISQVIRNASFDGADLLNNSLPGGLQFLADASASTTVTLSNQDLRPGQAIITVATTSSITTATLAAGVLSRLQASIGNVSLALADLGAQLKQIESHNKFVGKLTDAVEAGIGNLVDADMAKESARLQALQVQQQLGAQALSIANQAPNIILSLFRGN</sequence>
<dbReference type="InterPro" id="IPR046358">
    <property type="entry name" value="Flagellin_C"/>
</dbReference>
<protein>
    <recommendedName>
        <fullName evidence="4">Flagellin</fullName>
    </recommendedName>
</protein>
<comment type="subcellular location">
    <subcellularLocation>
        <location evidence="4">Secreted</location>
    </subcellularLocation>
    <subcellularLocation>
        <location evidence="4">Bacterial flagellum</location>
    </subcellularLocation>
</comment>
<feature type="domain" description="Flagellin C-terminal" evidence="6">
    <location>
        <begin position="196"/>
        <end position="275"/>
    </location>
</feature>
<dbReference type="KEGG" id="phb:HYN04_08710"/>
<dbReference type="Pfam" id="PF00669">
    <property type="entry name" value="Flagellin_N"/>
    <property type="match status" value="1"/>
</dbReference>
<dbReference type="AlphaFoldDB" id="A0A2Z3HPU9"/>
<name>A0A2Z3HPU9_9CAUL</name>
<keyword evidence="7" id="KW-0282">Flagellum</keyword>
<dbReference type="Pfam" id="PF00700">
    <property type="entry name" value="Flagellin_C"/>
    <property type="match status" value="1"/>
</dbReference>
<evidence type="ECO:0000256" key="3">
    <source>
        <dbReference type="ARBA" id="ARBA00023143"/>
    </source>
</evidence>
<dbReference type="EMBL" id="CP029479">
    <property type="protein sequence ID" value="AWM77837.1"/>
    <property type="molecule type" value="Genomic_DNA"/>
</dbReference>
<evidence type="ECO:0000313" key="8">
    <source>
        <dbReference type="Proteomes" id="UP000247763"/>
    </source>
</evidence>
<keyword evidence="7" id="KW-0969">Cilium</keyword>
<dbReference type="OrthoDB" id="7328309at2"/>
<dbReference type="InterPro" id="IPR001029">
    <property type="entry name" value="Flagellin_N"/>
</dbReference>
<dbReference type="SUPFAM" id="SSF64518">
    <property type="entry name" value="Phase 1 flagellin"/>
    <property type="match status" value="1"/>
</dbReference>
<dbReference type="GO" id="GO:0005198">
    <property type="term" value="F:structural molecule activity"/>
    <property type="evidence" value="ECO:0007669"/>
    <property type="project" value="UniProtKB-UniRule"/>
</dbReference>
<keyword evidence="3 4" id="KW-0975">Bacterial flagellum</keyword>
<dbReference type="InterPro" id="IPR001492">
    <property type="entry name" value="Flagellin"/>
</dbReference>
<proteinExistence type="inferred from homology"/>
<dbReference type="PANTHER" id="PTHR42792">
    <property type="entry name" value="FLAGELLIN"/>
    <property type="match status" value="1"/>
</dbReference>
<dbReference type="RefSeq" id="WP_110450404.1">
    <property type="nucleotide sequence ID" value="NZ_CP029479.1"/>
</dbReference>
<dbReference type="PANTHER" id="PTHR42792:SF2">
    <property type="entry name" value="FLAGELLIN"/>
    <property type="match status" value="1"/>
</dbReference>
<evidence type="ECO:0000256" key="1">
    <source>
        <dbReference type="ARBA" id="ARBA00005709"/>
    </source>
</evidence>
<comment type="subunit">
    <text evidence="2">In C.crescentus, the flagellar filament is composed of multiple flagellins of 29 kDa; 27 kDa and 25 kDa.</text>
</comment>
<evidence type="ECO:0000256" key="4">
    <source>
        <dbReference type="RuleBase" id="RU362073"/>
    </source>
</evidence>
<dbReference type="Gene3D" id="1.20.1330.10">
    <property type="entry name" value="f41 fragment of flagellin, N-terminal domain"/>
    <property type="match status" value="1"/>
</dbReference>
<dbReference type="GO" id="GO:0009288">
    <property type="term" value="C:bacterial-type flagellum"/>
    <property type="evidence" value="ECO:0007669"/>
    <property type="project" value="UniProtKB-SubCell"/>
</dbReference>
<reference evidence="8" key="1">
    <citation type="submission" date="2018-05" db="EMBL/GenBank/DDBJ databases">
        <title>Genome sequencing of Phenylobacterium sp. HYN0004.</title>
        <authorList>
            <person name="Yi H."/>
            <person name="Baek C."/>
        </authorList>
    </citation>
    <scope>NUCLEOTIDE SEQUENCE [LARGE SCALE GENOMIC DNA]</scope>
    <source>
        <strain evidence="8">HYN0004</strain>
    </source>
</reference>
<gene>
    <name evidence="7" type="ORF">HYN04_08710</name>
</gene>
<keyword evidence="8" id="KW-1185">Reference proteome</keyword>
<evidence type="ECO:0000313" key="7">
    <source>
        <dbReference type="EMBL" id="AWM77837.1"/>
    </source>
</evidence>
<accession>A0A2Z3HPU9</accession>
<dbReference type="GO" id="GO:0005576">
    <property type="term" value="C:extracellular region"/>
    <property type="evidence" value="ECO:0007669"/>
    <property type="project" value="UniProtKB-SubCell"/>
</dbReference>
<evidence type="ECO:0000259" key="6">
    <source>
        <dbReference type="Pfam" id="PF00700"/>
    </source>
</evidence>
<keyword evidence="4" id="KW-0964">Secreted</keyword>
<keyword evidence="7" id="KW-0966">Cell projection</keyword>
<evidence type="ECO:0000259" key="5">
    <source>
        <dbReference type="Pfam" id="PF00669"/>
    </source>
</evidence>
<comment type="function">
    <text evidence="4">Flagellin is the subunit protein which polymerizes to form the filaments of bacterial flagella.</text>
</comment>